<protein>
    <submittedName>
        <fullName evidence="1">Uncharacterized protein</fullName>
    </submittedName>
</protein>
<name>A0A6J5PU98_9CAUD</name>
<accession>A0A6J5PU98</accession>
<evidence type="ECO:0000313" key="2">
    <source>
        <dbReference type="EMBL" id="CAB4193207.1"/>
    </source>
</evidence>
<dbReference type="EMBL" id="LR796916">
    <property type="protein sequence ID" value="CAB4174762.1"/>
    <property type="molecule type" value="Genomic_DNA"/>
</dbReference>
<sequence>MNEEEKEEKEELEQSGYNIGYTAADDLLTLFDDESQDSIIEGFIKGFNEWGIGEIKIIKTGEDERSK</sequence>
<evidence type="ECO:0000313" key="1">
    <source>
        <dbReference type="EMBL" id="CAB4174762.1"/>
    </source>
</evidence>
<proteinExistence type="predicted"/>
<gene>
    <name evidence="2" type="ORF">UFOVP1247_38</name>
    <name evidence="1" type="ORF">UFOVP970_78</name>
</gene>
<reference evidence="1" key="1">
    <citation type="submission" date="2020-05" db="EMBL/GenBank/DDBJ databases">
        <authorList>
            <person name="Chiriac C."/>
            <person name="Salcher M."/>
            <person name="Ghai R."/>
            <person name="Kavagutti S V."/>
        </authorList>
    </citation>
    <scope>NUCLEOTIDE SEQUENCE</scope>
</reference>
<organism evidence="1">
    <name type="scientific">uncultured Caudovirales phage</name>
    <dbReference type="NCBI Taxonomy" id="2100421"/>
    <lineage>
        <taxon>Viruses</taxon>
        <taxon>Duplodnaviria</taxon>
        <taxon>Heunggongvirae</taxon>
        <taxon>Uroviricota</taxon>
        <taxon>Caudoviricetes</taxon>
        <taxon>Peduoviridae</taxon>
        <taxon>Maltschvirus</taxon>
        <taxon>Maltschvirus maltsch</taxon>
    </lineage>
</organism>
<dbReference type="EMBL" id="LR797195">
    <property type="protein sequence ID" value="CAB4193207.1"/>
    <property type="molecule type" value="Genomic_DNA"/>
</dbReference>